<feature type="compositionally biased region" description="Low complexity" evidence="1">
    <location>
        <begin position="1"/>
        <end position="20"/>
    </location>
</feature>
<feature type="compositionally biased region" description="Basic residues" evidence="1">
    <location>
        <begin position="209"/>
        <end position="248"/>
    </location>
</feature>
<feature type="compositionally biased region" description="Gly residues" evidence="1">
    <location>
        <begin position="24"/>
        <end position="38"/>
    </location>
</feature>
<evidence type="ECO:0000256" key="1">
    <source>
        <dbReference type="SAM" id="MobiDB-lite"/>
    </source>
</evidence>
<feature type="compositionally biased region" description="Gly residues" evidence="1">
    <location>
        <begin position="150"/>
        <end position="159"/>
    </location>
</feature>
<feature type="region of interest" description="Disordered" evidence="1">
    <location>
        <begin position="1"/>
        <end position="79"/>
    </location>
</feature>
<feature type="compositionally biased region" description="Basic residues" evidence="1">
    <location>
        <begin position="39"/>
        <end position="49"/>
    </location>
</feature>
<feature type="non-terminal residue" evidence="2">
    <location>
        <position position="1"/>
    </location>
</feature>
<gene>
    <name evidence="2" type="ORF">AVDCRST_MAG54-1642</name>
</gene>
<name>A0A6J4I6Z6_9PSEU</name>
<feature type="region of interest" description="Disordered" evidence="1">
    <location>
        <begin position="120"/>
        <end position="165"/>
    </location>
</feature>
<proteinExistence type="predicted"/>
<feature type="non-terminal residue" evidence="2">
    <location>
        <position position="382"/>
    </location>
</feature>
<evidence type="ECO:0000313" key="2">
    <source>
        <dbReference type="EMBL" id="CAA9243873.1"/>
    </source>
</evidence>
<dbReference type="AlphaFoldDB" id="A0A6J4I6Z6"/>
<reference evidence="2" key="1">
    <citation type="submission" date="2020-02" db="EMBL/GenBank/DDBJ databases">
        <authorList>
            <person name="Meier V. D."/>
        </authorList>
    </citation>
    <scope>NUCLEOTIDE SEQUENCE</scope>
    <source>
        <strain evidence="2">AVDCRST_MAG54</strain>
    </source>
</reference>
<feature type="compositionally biased region" description="Basic residues" evidence="1">
    <location>
        <begin position="257"/>
        <end position="275"/>
    </location>
</feature>
<sequence length="382" mass="41373">GSGVVRAAGRAAGAAGGLRVRPGRPGGPAGAGPGAGRGGARRRCQRRGPPRGGGGDDRGHVHRRHAHGVPGRRGGGHALARPQALDAERPARLRRHLHLEWHGHRARRWLLAADRVVHHGGAGRDGARDAEHRRRPRGRGGRPDHAAVRGAGGGQGGRRAGAAGAHVGAHRGVVGLAARPGRRVAGALAAQGVLALRHPGRRRGEPARRAVRRGRVGPRGPHHLVPHRARPDRARRRQQLPHGGRARRPAGDGRAGQLRHRLRPRPHHALGHPRGHREVPEQADGQPAVRLRRRHGLCGADLQQRGVHPRQPRLGRIPGVQQRHTRLRQPLPGRRPHVLRLRALRRSRRGHRVRGRLLGPRRRHLRLGRPVGPVAGDVRVDL</sequence>
<protein>
    <submittedName>
        <fullName evidence="2">ErfK/YbiS/YcfS/YnhG family protein</fullName>
    </submittedName>
</protein>
<dbReference type="EMBL" id="CADCTH010000221">
    <property type="protein sequence ID" value="CAA9243873.1"/>
    <property type="molecule type" value="Genomic_DNA"/>
</dbReference>
<accession>A0A6J4I6Z6</accession>
<feature type="region of interest" description="Disordered" evidence="1">
    <location>
        <begin position="197"/>
        <end position="287"/>
    </location>
</feature>
<organism evidence="2">
    <name type="scientific">uncultured Actinomycetospora sp</name>
    <dbReference type="NCBI Taxonomy" id="1135996"/>
    <lineage>
        <taxon>Bacteria</taxon>
        <taxon>Bacillati</taxon>
        <taxon>Actinomycetota</taxon>
        <taxon>Actinomycetes</taxon>
        <taxon>Pseudonocardiales</taxon>
        <taxon>Pseudonocardiaceae</taxon>
        <taxon>Actinomycetospora</taxon>
        <taxon>environmental samples</taxon>
    </lineage>
</organism>